<dbReference type="GO" id="GO:0009279">
    <property type="term" value="C:cell outer membrane"/>
    <property type="evidence" value="ECO:0007669"/>
    <property type="project" value="UniProtKB-SubCell"/>
</dbReference>
<name>A0A512RJY6_9BACT</name>
<evidence type="ECO:0000256" key="2">
    <source>
        <dbReference type="ARBA" id="ARBA00022448"/>
    </source>
</evidence>
<comment type="caution">
    <text evidence="9">The sequence shown here is derived from an EMBL/GenBank/DDBJ whole genome shotgun (WGS) entry which is preliminary data.</text>
</comment>
<keyword evidence="4 7" id="KW-0812">Transmembrane</keyword>
<dbReference type="PROSITE" id="PS52016">
    <property type="entry name" value="TONB_DEPENDENT_REC_3"/>
    <property type="match status" value="1"/>
</dbReference>
<comment type="subcellular location">
    <subcellularLocation>
        <location evidence="1 7">Cell outer membrane</location>
        <topology evidence="1 7">Multi-pass membrane protein</topology>
    </subcellularLocation>
</comment>
<dbReference type="InterPro" id="IPR008969">
    <property type="entry name" value="CarboxyPept-like_regulatory"/>
</dbReference>
<dbReference type="Gene3D" id="2.170.130.10">
    <property type="entry name" value="TonB-dependent receptor, plug domain"/>
    <property type="match status" value="1"/>
</dbReference>
<dbReference type="NCBIfam" id="TIGR04056">
    <property type="entry name" value="OMP_RagA_SusC"/>
    <property type="match status" value="1"/>
</dbReference>
<proteinExistence type="inferred from homology"/>
<keyword evidence="2 7" id="KW-0813">Transport</keyword>
<dbReference type="Gene3D" id="2.60.40.1120">
    <property type="entry name" value="Carboxypeptidase-like, regulatory domain"/>
    <property type="match status" value="1"/>
</dbReference>
<dbReference type="SUPFAM" id="SSF56935">
    <property type="entry name" value="Porins"/>
    <property type="match status" value="1"/>
</dbReference>
<dbReference type="InterPro" id="IPR037066">
    <property type="entry name" value="Plug_dom_sf"/>
</dbReference>
<gene>
    <name evidence="9" type="ORF">CCY01nite_22760</name>
</gene>
<evidence type="ECO:0000256" key="7">
    <source>
        <dbReference type="PROSITE-ProRule" id="PRU01360"/>
    </source>
</evidence>
<comment type="similarity">
    <text evidence="7">Belongs to the TonB-dependent receptor family.</text>
</comment>
<evidence type="ECO:0000259" key="8">
    <source>
        <dbReference type="Pfam" id="PF07715"/>
    </source>
</evidence>
<reference evidence="9 10" key="1">
    <citation type="submission" date="2019-07" db="EMBL/GenBank/DDBJ databases">
        <title>Whole genome shotgun sequence of Chitinophaga cymbidii NBRC 109752.</title>
        <authorList>
            <person name="Hosoyama A."/>
            <person name="Uohara A."/>
            <person name="Ohji S."/>
            <person name="Ichikawa N."/>
        </authorList>
    </citation>
    <scope>NUCLEOTIDE SEQUENCE [LARGE SCALE GENOMIC DNA]</scope>
    <source>
        <strain evidence="9 10">NBRC 109752</strain>
    </source>
</reference>
<evidence type="ECO:0000256" key="4">
    <source>
        <dbReference type="ARBA" id="ARBA00022692"/>
    </source>
</evidence>
<dbReference type="Pfam" id="PF07715">
    <property type="entry name" value="Plug"/>
    <property type="match status" value="1"/>
</dbReference>
<dbReference type="Proteomes" id="UP000321436">
    <property type="component" value="Unassembled WGS sequence"/>
</dbReference>
<evidence type="ECO:0000313" key="9">
    <source>
        <dbReference type="EMBL" id="GEP96016.1"/>
    </source>
</evidence>
<evidence type="ECO:0000256" key="3">
    <source>
        <dbReference type="ARBA" id="ARBA00022452"/>
    </source>
</evidence>
<keyword evidence="3 7" id="KW-1134">Transmembrane beta strand</keyword>
<keyword evidence="6 7" id="KW-0998">Cell outer membrane</keyword>
<sequence>MSVHATGVAQHLTISGNKLTLQKVFNAIENQTGYVVLANKGLFSGDKTFSLSVSNMPLKDFLDQLSKEQSLKYIIQDKTIVMSRKPAPAFNVTTIIAEIPVEFSFSGQLLDGTDNQPIPGVTIRVKNTGKGTTSDASGRFQLSELAEDAVLIISSIGYKAVEIPVQQLVSLKAGGPVTVDGTKILKPDAGSIILYLPRNTNELDESVIVAYGTTTQRFNTGSVASVKAEDIERQPVSNVLEALQGNVPGLFITRSNGNPGSQMHISIRQQQSIPMPGSEKSMPLFVIDGVPFVETPFASAGASGNIDPMNSINPTDIASVSILKDADATAIYGSRGANGVILITTKKGNASKPHFDFNIYTGGGKVTRYLPMLNLSEYLALRRTAFANDNVTPDFSNAPDLTVWDTTKSRDFLKDYIGGTSNQTEVTGAFSGGSEYLHYRFSNTFRRESTVFPGDWGYKRYSSHLRIDNTSRNGKFALGVSAMYTKESNNQVSSDLTRYVYILPPNYPVHNENGGLNWTGGFTNPESFLLQSASFKSDNLLANANLRYTILPGLDAKISLGYNKIAQTNETRLPKSSLDPSSGTGESAATYRSNYIESYIVEPQLTYNRPLGSGRLSVLVGGTWQQSNFVEPYFVRATGFSNDRLMSSWTAASTITFKSSSFREYKYVSGFGRINYVLKDRYLFNLTGRRDGSSRFGPNRQFGSFGSVGAGWIFSSEQWAEAALPWLSFGKVRASYGTTGNDQIPDYGYLASYGNFFYQYGSAGIYPLRSANPDYGWEANRKLDIALETGFLDDQIFLSASWFSSRTDNQLVTAPLSSQSGFSSFTGNLPALLQSSGWELDVKTKNISRKRFSWSSAFNITIPRNKLISFPGLEKTAYAYVFIEGQPINNYNGYHYTGLKDGIATVEDLNKDGKFTQGLLQTANGDYQIISASIPDFYGGFSNSLKLGRFQLDVLLQFVKQMKSSVRSAVGMQPGGLSNQDDRIVADGFRPSVLSGSEASYAYKNYYLLSDGNYSDASFIRLKNLNLSYQLPSSWTESIRLKSAGAFIRAQNLFTITSYLGFDPETGGAVLPPLRQIIAGIHCSL</sequence>
<evidence type="ECO:0000256" key="1">
    <source>
        <dbReference type="ARBA" id="ARBA00004571"/>
    </source>
</evidence>
<dbReference type="EMBL" id="BKAU01000002">
    <property type="protein sequence ID" value="GEP96016.1"/>
    <property type="molecule type" value="Genomic_DNA"/>
</dbReference>
<feature type="domain" description="TonB-dependent receptor plug" evidence="8">
    <location>
        <begin position="217"/>
        <end position="340"/>
    </location>
</feature>
<dbReference type="Gene3D" id="2.40.170.20">
    <property type="entry name" value="TonB-dependent receptor, beta-barrel domain"/>
    <property type="match status" value="1"/>
</dbReference>
<dbReference type="InterPro" id="IPR023996">
    <property type="entry name" value="TonB-dep_OMP_SusC/RagA"/>
</dbReference>
<protein>
    <submittedName>
        <fullName evidence="9">SusC/RagA family TonB-linked outer membrane protein</fullName>
    </submittedName>
</protein>
<dbReference type="InterPro" id="IPR012910">
    <property type="entry name" value="Plug_dom"/>
</dbReference>
<organism evidence="9 10">
    <name type="scientific">Chitinophaga cymbidii</name>
    <dbReference type="NCBI Taxonomy" id="1096750"/>
    <lineage>
        <taxon>Bacteria</taxon>
        <taxon>Pseudomonadati</taxon>
        <taxon>Bacteroidota</taxon>
        <taxon>Chitinophagia</taxon>
        <taxon>Chitinophagales</taxon>
        <taxon>Chitinophagaceae</taxon>
        <taxon>Chitinophaga</taxon>
    </lineage>
</organism>
<dbReference type="SUPFAM" id="SSF49464">
    <property type="entry name" value="Carboxypeptidase regulatory domain-like"/>
    <property type="match status" value="1"/>
</dbReference>
<dbReference type="NCBIfam" id="TIGR04057">
    <property type="entry name" value="SusC_RagA_signa"/>
    <property type="match status" value="1"/>
</dbReference>
<keyword evidence="5 7" id="KW-0472">Membrane</keyword>
<evidence type="ECO:0000256" key="5">
    <source>
        <dbReference type="ARBA" id="ARBA00023136"/>
    </source>
</evidence>
<keyword evidence="10" id="KW-1185">Reference proteome</keyword>
<dbReference type="InterPro" id="IPR039426">
    <property type="entry name" value="TonB-dep_rcpt-like"/>
</dbReference>
<accession>A0A512RJY6</accession>
<dbReference type="InterPro" id="IPR023997">
    <property type="entry name" value="TonB-dep_OMP_SusC/RagA_CS"/>
</dbReference>
<evidence type="ECO:0000313" key="10">
    <source>
        <dbReference type="Proteomes" id="UP000321436"/>
    </source>
</evidence>
<dbReference type="InterPro" id="IPR036942">
    <property type="entry name" value="Beta-barrel_TonB_sf"/>
</dbReference>
<dbReference type="AlphaFoldDB" id="A0A512RJY6"/>
<evidence type="ECO:0000256" key="6">
    <source>
        <dbReference type="ARBA" id="ARBA00023237"/>
    </source>
</evidence>
<dbReference type="Pfam" id="PF13715">
    <property type="entry name" value="CarbopepD_reg_2"/>
    <property type="match status" value="1"/>
</dbReference>